<accession>A0ABS7PUG6</accession>
<dbReference type="InterPro" id="IPR025293">
    <property type="entry name" value="YfiR/HmsC-like"/>
</dbReference>
<evidence type="ECO:0000256" key="1">
    <source>
        <dbReference type="SAM" id="SignalP"/>
    </source>
</evidence>
<organism evidence="2 3">
    <name type="scientific">Sphingomonas colocasiae</name>
    <dbReference type="NCBI Taxonomy" id="1848973"/>
    <lineage>
        <taxon>Bacteria</taxon>
        <taxon>Pseudomonadati</taxon>
        <taxon>Pseudomonadota</taxon>
        <taxon>Alphaproteobacteria</taxon>
        <taxon>Sphingomonadales</taxon>
        <taxon>Sphingomonadaceae</taxon>
        <taxon>Sphingomonas</taxon>
    </lineage>
</organism>
<gene>
    <name evidence="2" type="ORF">K7G82_21210</name>
</gene>
<evidence type="ECO:0000313" key="2">
    <source>
        <dbReference type="EMBL" id="MBY8824838.1"/>
    </source>
</evidence>
<dbReference type="RefSeq" id="WP_222991949.1">
    <property type="nucleotide sequence ID" value="NZ_JAINVV010000010.1"/>
</dbReference>
<dbReference type="Proteomes" id="UP000706039">
    <property type="component" value="Unassembled WGS sequence"/>
</dbReference>
<sequence length="189" mass="20276">MLRQGWVLRALLFLMMVLSSALPASVHATPIGFLQTPVPEGAAGQTVAVTRVVSGILSYARWPTEPAPLRLCVAGTPRFAGGLSTLPARSPRRMEVLRITGTSAASEGCKALYLGRLEADERRRLIASARGQAVVTIDEDDPPCRAGAMFCLHVAANSVAFELNLDAVSRSTVRIDPKVLLLSRRGERT</sequence>
<protein>
    <submittedName>
        <fullName evidence="2">YfiR family protein</fullName>
    </submittedName>
</protein>
<keyword evidence="3" id="KW-1185">Reference proteome</keyword>
<dbReference type="Pfam" id="PF13689">
    <property type="entry name" value="DUF4154"/>
    <property type="match status" value="1"/>
</dbReference>
<feature type="signal peptide" evidence="1">
    <location>
        <begin position="1"/>
        <end position="28"/>
    </location>
</feature>
<name>A0ABS7PUG6_9SPHN</name>
<dbReference type="EMBL" id="JAINVV010000010">
    <property type="protein sequence ID" value="MBY8824838.1"/>
    <property type="molecule type" value="Genomic_DNA"/>
</dbReference>
<keyword evidence="1" id="KW-0732">Signal</keyword>
<reference evidence="2 3" key="1">
    <citation type="submission" date="2021-08" db="EMBL/GenBank/DDBJ databases">
        <authorList>
            <person name="Tuo L."/>
        </authorList>
    </citation>
    <scope>NUCLEOTIDE SEQUENCE [LARGE SCALE GENOMIC DNA]</scope>
    <source>
        <strain evidence="2 3">JCM 31229</strain>
    </source>
</reference>
<proteinExistence type="predicted"/>
<comment type="caution">
    <text evidence="2">The sequence shown here is derived from an EMBL/GenBank/DDBJ whole genome shotgun (WGS) entry which is preliminary data.</text>
</comment>
<evidence type="ECO:0000313" key="3">
    <source>
        <dbReference type="Proteomes" id="UP000706039"/>
    </source>
</evidence>
<feature type="chain" id="PRO_5047527818" evidence="1">
    <location>
        <begin position="29"/>
        <end position="189"/>
    </location>
</feature>